<keyword evidence="2" id="KW-1003">Cell membrane</keyword>
<evidence type="ECO:0008006" key="10">
    <source>
        <dbReference type="Google" id="ProtNLM"/>
    </source>
</evidence>
<feature type="transmembrane region" description="Helical" evidence="7">
    <location>
        <begin position="136"/>
        <end position="158"/>
    </location>
</feature>
<protein>
    <recommendedName>
        <fullName evidence="10">LysE family translocator</fullName>
    </recommendedName>
</protein>
<comment type="caution">
    <text evidence="8">The sequence shown here is derived from an EMBL/GenBank/DDBJ whole genome shotgun (WGS) entry which is preliminary data.</text>
</comment>
<sequence>MREPGTRRSASPPESTRPAPSSGVAMIDISVLPPFVLATVLICIAPGTDLAYMIGVGIAGGRGAALRASAGVAVGVLVYSFVVAAGAGQLVARVPWALTVLQAVGAAYLVWLGIDSLRSARKGVSLNDADTGDHRWFLRGVIVNLTNPKMVLFFLSFLPQFAGDAGSTTAQFITLGLIFMVIGLTVDSLVGVFAGTLQQRLSDSPRAATTLHSVAAAVFFGLAAFVVYEIVAGALAGH</sequence>
<proteinExistence type="predicted"/>
<reference evidence="8 9" key="1">
    <citation type="submission" date="2017-04" db="EMBL/GenBank/DDBJ databases">
        <title>Kefir bacterial isolates.</title>
        <authorList>
            <person name="Kim Y."/>
            <person name="Blasche S."/>
            <person name="Patil K.R."/>
        </authorList>
    </citation>
    <scope>NUCLEOTIDE SEQUENCE [LARGE SCALE GENOMIC DNA]</scope>
    <source>
        <strain evidence="8 9">OG2</strain>
    </source>
</reference>
<feature type="transmembrane region" description="Helical" evidence="7">
    <location>
        <begin position="64"/>
        <end position="88"/>
    </location>
</feature>
<keyword evidence="5 7" id="KW-0472">Membrane</keyword>
<evidence type="ECO:0000256" key="4">
    <source>
        <dbReference type="ARBA" id="ARBA00022989"/>
    </source>
</evidence>
<feature type="transmembrane region" description="Helical" evidence="7">
    <location>
        <begin position="214"/>
        <end position="236"/>
    </location>
</feature>
<evidence type="ECO:0000313" key="9">
    <source>
        <dbReference type="Proteomes" id="UP000216867"/>
    </source>
</evidence>
<gene>
    <name evidence="8" type="ORF">B8X04_01915</name>
</gene>
<dbReference type="GO" id="GO:0015171">
    <property type="term" value="F:amino acid transmembrane transporter activity"/>
    <property type="evidence" value="ECO:0007669"/>
    <property type="project" value="TreeGrafter"/>
</dbReference>
<name>A0A269ZHT4_9MICO</name>
<feature type="transmembrane region" description="Helical" evidence="7">
    <location>
        <begin position="31"/>
        <end position="52"/>
    </location>
</feature>
<keyword evidence="3 7" id="KW-0812">Transmembrane</keyword>
<dbReference type="PANTHER" id="PTHR30086">
    <property type="entry name" value="ARGININE EXPORTER PROTEIN ARGO"/>
    <property type="match status" value="1"/>
</dbReference>
<accession>A0A269ZHT4</accession>
<comment type="subcellular location">
    <subcellularLocation>
        <location evidence="1">Cell membrane</location>
        <topology evidence="1">Multi-pass membrane protein</topology>
    </subcellularLocation>
</comment>
<dbReference type="Proteomes" id="UP000216867">
    <property type="component" value="Unassembled WGS sequence"/>
</dbReference>
<evidence type="ECO:0000313" key="8">
    <source>
        <dbReference type="EMBL" id="PAK97358.1"/>
    </source>
</evidence>
<dbReference type="InterPro" id="IPR001123">
    <property type="entry name" value="LeuE-type"/>
</dbReference>
<evidence type="ECO:0000256" key="5">
    <source>
        <dbReference type="ARBA" id="ARBA00023136"/>
    </source>
</evidence>
<feature type="transmembrane region" description="Helical" evidence="7">
    <location>
        <begin position="170"/>
        <end position="193"/>
    </location>
</feature>
<dbReference type="AlphaFoldDB" id="A0A269ZHT4"/>
<dbReference type="PANTHER" id="PTHR30086:SF20">
    <property type="entry name" value="ARGININE EXPORTER PROTEIN ARGO-RELATED"/>
    <property type="match status" value="1"/>
</dbReference>
<dbReference type="Pfam" id="PF01810">
    <property type="entry name" value="LysE"/>
    <property type="match status" value="1"/>
</dbReference>
<evidence type="ECO:0000256" key="7">
    <source>
        <dbReference type="SAM" id="Phobius"/>
    </source>
</evidence>
<feature type="transmembrane region" description="Helical" evidence="7">
    <location>
        <begin position="94"/>
        <end position="115"/>
    </location>
</feature>
<evidence type="ECO:0000256" key="3">
    <source>
        <dbReference type="ARBA" id="ARBA00022692"/>
    </source>
</evidence>
<evidence type="ECO:0000256" key="1">
    <source>
        <dbReference type="ARBA" id="ARBA00004651"/>
    </source>
</evidence>
<dbReference type="PIRSF" id="PIRSF006324">
    <property type="entry name" value="LeuE"/>
    <property type="match status" value="1"/>
</dbReference>
<keyword evidence="4 7" id="KW-1133">Transmembrane helix</keyword>
<dbReference type="EMBL" id="NCWY01000001">
    <property type="protein sequence ID" value="PAK97358.1"/>
    <property type="molecule type" value="Genomic_DNA"/>
</dbReference>
<evidence type="ECO:0000256" key="2">
    <source>
        <dbReference type="ARBA" id="ARBA00022475"/>
    </source>
</evidence>
<evidence type="ECO:0000256" key="6">
    <source>
        <dbReference type="SAM" id="MobiDB-lite"/>
    </source>
</evidence>
<organism evidence="8 9">
    <name type="scientific">Brevibacterium casei</name>
    <dbReference type="NCBI Taxonomy" id="33889"/>
    <lineage>
        <taxon>Bacteria</taxon>
        <taxon>Bacillati</taxon>
        <taxon>Actinomycetota</taxon>
        <taxon>Actinomycetes</taxon>
        <taxon>Micrococcales</taxon>
        <taxon>Brevibacteriaceae</taxon>
        <taxon>Brevibacterium</taxon>
    </lineage>
</organism>
<dbReference type="GO" id="GO:0005886">
    <property type="term" value="C:plasma membrane"/>
    <property type="evidence" value="ECO:0007669"/>
    <property type="project" value="UniProtKB-SubCell"/>
</dbReference>
<feature type="region of interest" description="Disordered" evidence="6">
    <location>
        <begin position="1"/>
        <end position="21"/>
    </location>
</feature>